<comment type="catalytic activity">
    <reaction evidence="15 17 19">
        <text>(6S)-NADHX + ADP = AMP + phosphate + NADH + H(+)</text>
        <dbReference type="Rhea" id="RHEA:32223"/>
        <dbReference type="ChEBI" id="CHEBI:15378"/>
        <dbReference type="ChEBI" id="CHEBI:43474"/>
        <dbReference type="ChEBI" id="CHEBI:57945"/>
        <dbReference type="ChEBI" id="CHEBI:64074"/>
        <dbReference type="ChEBI" id="CHEBI:456215"/>
        <dbReference type="ChEBI" id="CHEBI:456216"/>
        <dbReference type="EC" id="4.2.1.136"/>
    </reaction>
</comment>
<evidence type="ECO:0000256" key="12">
    <source>
        <dbReference type="ARBA" id="ARBA00023239"/>
    </source>
</evidence>
<dbReference type="InterPro" id="IPR029056">
    <property type="entry name" value="Ribokinase-like"/>
</dbReference>
<evidence type="ECO:0000259" key="21">
    <source>
        <dbReference type="PROSITE" id="PS51385"/>
    </source>
</evidence>
<evidence type="ECO:0000256" key="7">
    <source>
        <dbReference type="ARBA" id="ARBA00022840"/>
    </source>
</evidence>
<evidence type="ECO:0000256" key="15">
    <source>
        <dbReference type="ARBA" id="ARBA00048238"/>
    </source>
</evidence>
<dbReference type="EC" id="4.2.1.136" evidence="19"/>
<keyword evidence="9 18" id="KW-0630">Potassium</keyword>
<evidence type="ECO:0000256" key="4">
    <source>
        <dbReference type="ARBA" id="ARBA00009524"/>
    </source>
</evidence>
<feature type="binding site" evidence="18">
    <location>
        <position position="159"/>
    </location>
    <ligand>
        <name>K(+)</name>
        <dbReference type="ChEBI" id="CHEBI:29103"/>
    </ligand>
</feature>
<evidence type="ECO:0000256" key="2">
    <source>
        <dbReference type="ARBA" id="ARBA00000909"/>
    </source>
</evidence>
<dbReference type="PANTHER" id="PTHR12592">
    <property type="entry name" value="ATP-DEPENDENT (S)-NAD(P)H-HYDRATE DEHYDRATASE FAMILY MEMBER"/>
    <property type="match status" value="1"/>
</dbReference>
<evidence type="ECO:0000313" key="22">
    <source>
        <dbReference type="EMBL" id="AFD03332.1"/>
    </source>
</evidence>
<sequence>MKIAGRKIVRDIDDITINKYGIPGLILMENAGRAVSNVILNNHPQINNISIFCGGGNNGGDGFVIARHLISAGKDVSTYILKSPADYKGDAKTNLESLRKISKDIKKINSSFSNYNKSDLIVDAIFGTGLVREVKGSAGKIIEKINSLRTPKISVDIPSGLDADSGRPLGIAVKASATVTFIVPKTGIVIYPGVEYTGKLFIADITTPKKLEENIKTELITFGTCKKMLKGRSGDTHKGTFGHTLIIAGSTGKTGAASLCAHSAVRSGSGLVTIGAPKSVIKSIEEKIVEPMSEGLHDSGRGYLNSESLDDAVRILETKTSLAIGPGISTNKGTEQFLVGLLKKIRVPVVVDADAINIIANNKNILKKLKVPVILTPHPGEMARLAGTNTKEIQENRISYASDFAAKYKCFIVLKGARSIVATPEGQIYVNPTGNPGMSTGGMGDVLAGVIAGLISQQYNPGEACILGTFSHGLSGDIVSKEIGRSGITATDVANSIPAALKEINLIEKEPFFEIIR</sequence>
<evidence type="ECO:0000256" key="8">
    <source>
        <dbReference type="ARBA" id="ARBA00022857"/>
    </source>
</evidence>
<dbReference type="CDD" id="cd01171">
    <property type="entry name" value="YXKO-related"/>
    <property type="match status" value="1"/>
</dbReference>
<dbReference type="InterPro" id="IPR004443">
    <property type="entry name" value="YjeF_N_dom"/>
</dbReference>
<keyword evidence="13" id="KW-0511">Multifunctional enzyme</keyword>
<dbReference type="PROSITE" id="PS01050">
    <property type="entry name" value="YJEF_C_2"/>
    <property type="match status" value="1"/>
</dbReference>
<protein>
    <recommendedName>
        <fullName evidence="19">Bifunctional NAD(P)H-hydrate repair enzyme</fullName>
    </recommendedName>
    <alternativeName>
        <fullName evidence="19">Nicotinamide nucleotide repair protein</fullName>
    </alternativeName>
    <domain>
        <recommendedName>
            <fullName evidence="19">ADP-dependent (S)-NAD(P)H-hydrate dehydratase</fullName>
            <ecNumber evidence="19">4.2.1.136</ecNumber>
        </recommendedName>
        <alternativeName>
            <fullName evidence="19">ADP-dependent NAD(P)HX dehydratase</fullName>
        </alternativeName>
    </domain>
    <domain>
        <recommendedName>
            <fullName evidence="19">NAD(P)H-hydrate epimerase</fullName>
            <ecNumber evidence="19">5.1.99.6</ecNumber>
        </recommendedName>
    </domain>
</protein>
<comment type="similarity">
    <text evidence="3 19">In the N-terminal section; belongs to the NnrE/AIBP family.</text>
</comment>
<comment type="catalytic activity">
    <reaction evidence="2 18 19">
        <text>(6R)-NADPHX = (6S)-NADPHX</text>
        <dbReference type="Rhea" id="RHEA:32227"/>
        <dbReference type="ChEBI" id="CHEBI:64076"/>
        <dbReference type="ChEBI" id="CHEBI:64077"/>
        <dbReference type="EC" id="5.1.99.6"/>
    </reaction>
</comment>
<dbReference type="AlphaFoldDB" id="H9BX10"/>
<evidence type="ECO:0000256" key="5">
    <source>
        <dbReference type="ARBA" id="ARBA00022723"/>
    </source>
</evidence>
<dbReference type="InterPro" id="IPR000631">
    <property type="entry name" value="CARKD"/>
</dbReference>
<evidence type="ECO:0000256" key="3">
    <source>
        <dbReference type="ARBA" id="ARBA00006001"/>
    </source>
</evidence>
<evidence type="ECO:0000256" key="19">
    <source>
        <dbReference type="PIRNR" id="PIRNR017184"/>
    </source>
</evidence>
<name>H9BX10_9BACT</name>
<feature type="binding site" evidence="18">
    <location>
        <begin position="127"/>
        <end position="133"/>
    </location>
    <ligand>
        <name>(6S)-NADPHX</name>
        <dbReference type="ChEBI" id="CHEBI:64076"/>
    </ligand>
</feature>
<dbReference type="Pfam" id="PF03853">
    <property type="entry name" value="YjeF_N"/>
    <property type="match status" value="1"/>
</dbReference>
<evidence type="ECO:0000256" key="16">
    <source>
        <dbReference type="ARBA" id="ARBA00049209"/>
    </source>
</evidence>
<dbReference type="NCBIfam" id="TIGR00197">
    <property type="entry name" value="yjeF_nterm"/>
    <property type="match status" value="1"/>
</dbReference>
<dbReference type="GO" id="GO:0016301">
    <property type="term" value="F:kinase activity"/>
    <property type="evidence" value="ECO:0007669"/>
    <property type="project" value="UniProtKB-KW"/>
</dbReference>
<evidence type="ECO:0000259" key="20">
    <source>
        <dbReference type="PROSITE" id="PS51383"/>
    </source>
</evidence>
<keyword evidence="22" id="KW-0808">Transferase</keyword>
<dbReference type="HAMAP" id="MF_01965">
    <property type="entry name" value="NADHX_dehydratase"/>
    <property type="match status" value="1"/>
</dbReference>
<accession>H9BX10</accession>
<keyword evidence="12 17" id="KW-0456">Lyase</keyword>
<feature type="binding site" evidence="18">
    <location>
        <position position="123"/>
    </location>
    <ligand>
        <name>K(+)</name>
        <dbReference type="ChEBI" id="CHEBI:29103"/>
    </ligand>
</feature>
<dbReference type="PROSITE" id="PS51385">
    <property type="entry name" value="YJEF_N"/>
    <property type="match status" value="1"/>
</dbReference>
<keyword evidence="7 17" id="KW-0067">ATP-binding</keyword>
<dbReference type="HAMAP" id="MF_01966">
    <property type="entry name" value="NADHX_epimerase"/>
    <property type="match status" value="1"/>
</dbReference>
<dbReference type="GO" id="GO:0052855">
    <property type="term" value="F:ADP-dependent NAD(P)H-hydrate dehydratase activity"/>
    <property type="evidence" value="ECO:0007669"/>
    <property type="project" value="UniProtKB-UniRule"/>
</dbReference>
<feature type="binding site" evidence="17">
    <location>
        <position position="256"/>
    </location>
    <ligand>
        <name>(6S)-NADPHX</name>
        <dbReference type="ChEBI" id="CHEBI:64076"/>
    </ligand>
</feature>
<dbReference type="GO" id="GO:0046872">
    <property type="term" value="F:metal ion binding"/>
    <property type="evidence" value="ECO:0007669"/>
    <property type="project" value="UniProtKB-UniRule"/>
</dbReference>
<evidence type="ECO:0000256" key="9">
    <source>
        <dbReference type="ARBA" id="ARBA00022958"/>
    </source>
</evidence>
<feature type="binding site" evidence="17">
    <location>
        <position position="445"/>
    </location>
    <ligand>
        <name>(6S)-NADPHX</name>
        <dbReference type="ChEBI" id="CHEBI:64076"/>
    </ligand>
</feature>
<comment type="function">
    <text evidence="14 19">Bifunctional enzyme that catalyzes the epimerization of the S- and R-forms of NAD(P)HX and the dehydration of the S-form of NAD(P)HX at the expense of ADP, which is converted to AMP. This allows the repair of both epimers of NAD(P)HX, a damaged form of NAD(P)H that is a result of enzymatic or heat-dependent hydration.</text>
</comment>
<dbReference type="SUPFAM" id="SSF53613">
    <property type="entry name" value="Ribokinase-like"/>
    <property type="match status" value="1"/>
</dbReference>
<feature type="binding site" evidence="18">
    <location>
        <position position="156"/>
    </location>
    <ligand>
        <name>(6S)-NADPHX</name>
        <dbReference type="ChEBI" id="CHEBI:64076"/>
    </ligand>
</feature>
<keyword evidence="22" id="KW-0418">Kinase</keyword>
<keyword evidence="6 17" id="KW-0547">Nucleotide-binding</keyword>
<evidence type="ECO:0000256" key="13">
    <source>
        <dbReference type="ARBA" id="ARBA00023268"/>
    </source>
</evidence>
<evidence type="ECO:0000256" key="14">
    <source>
        <dbReference type="ARBA" id="ARBA00025153"/>
    </source>
</evidence>
<comment type="similarity">
    <text evidence="4 19">In the C-terminal section; belongs to the NnrD/CARKD family.</text>
</comment>
<feature type="domain" description="YjeF C-terminal" evidence="20">
    <location>
        <begin position="221"/>
        <end position="504"/>
    </location>
</feature>
<comment type="catalytic activity">
    <reaction evidence="1 18 19">
        <text>(6R)-NADHX = (6S)-NADHX</text>
        <dbReference type="Rhea" id="RHEA:32215"/>
        <dbReference type="ChEBI" id="CHEBI:64074"/>
        <dbReference type="ChEBI" id="CHEBI:64075"/>
        <dbReference type="EC" id="5.1.99.6"/>
    </reaction>
</comment>
<comment type="function">
    <text evidence="18">Catalyzes the epimerization of the S- and R-forms of NAD(P)HX, a damaged form of NAD(P)H that is a result of enzymatic or heat-dependent hydration. This is a prerequisite for the S-specific NAD(P)H-hydrate dehydratase to allow the repair of both epimers of NAD(P)HX.</text>
</comment>
<feature type="binding site" evidence="18">
    <location>
        <position position="58"/>
    </location>
    <ligand>
        <name>K(+)</name>
        <dbReference type="ChEBI" id="CHEBI:29103"/>
    </ligand>
</feature>
<dbReference type="InterPro" id="IPR030677">
    <property type="entry name" value="Nnr"/>
</dbReference>
<evidence type="ECO:0000256" key="18">
    <source>
        <dbReference type="HAMAP-Rule" id="MF_01966"/>
    </source>
</evidence>
<gene>
    <name evidence="18" type="primary">nnrE</name>
    <name evidence="17" type="synonym">nnrD</name>
</gene>
<evidence type="ECO:0000256" key="6">
    <source>
        <dbReference type="ARBA" id="ARBA00022741"/>
    </source>
</evidence>
<proteinExistence type="inferred from homology"/>
<dbReference type="Pfam" id="PF01256">
    <property type="entry name" value="Carb_kinase"/>
    <property type="match status" value="1"/>
</dbReference>
<comment type="cofactor">
    <cofactor evidence="18 19">
        <name>K(+)</name>
        <dbReference type="ChEBI" id="CHEBI:29103"/>
    </cofactor>
    <text evidence="18 19">Binds 1 potassium ion per subunit.</text>
</comment>
<dbReference type="PROSITE" id="PS51383">
    <property type="entry name" value="YJEF_C_3"/>
    <property type="match status" value="1"/>
</dbReference>
<comment type="similarity">
    <text evidence="17">Belongs to the NnrD/CARKD family.</text>
</comment>
<comment type="subunit">
    <text evidence="17">Homotetramer.</text>
</comment>
<evidence type="ECO:0000256" key="10">
    <source>
        <dbReference type="ARBA" id="ARBA00023027"/>
    </source>
</evidence>
<dbReference type="PANTHER" id="PTHR12592:SF0">
    <property type="entry name" value="ATP-DEPENDENT (S)-NAD(P)H-HYDRATE DEHYDRATASE"/>
    <property type="match status" value="1"/>
</dbReference>
<dbReference type="InterPro" id="IPR036652">
    <property type="entry name" value="YjeF_N_dom_sf"/>
</dbReference>
<feature type="binding site" evidence="17">
    <location>
        <position position="378"/>
    </location>
    <ligand>
        <name>(6S)-NADPHX</name>
        <dbReference type="ChEBI" id="CHEBI:64076"/>
    </ligand>
</feature>
<comment type="catalytic activity">
    <reaction evidence="16 17 19">
        <text>(6S)-NADPHX + ADP = AMP + phosphate + NADPH + H(+)</text>
        <dbReference type="Rhea" id="RHEA:32235"/>
        <dbReference type="ChEBI" id="CHEBI:15378"/>
        <dbReference type="ChEBI" id="CHEBI:43474"/>
        <dbReference type="ChEBI" id="CHEBI:57783"/>
        <dbReference type="ChEBI" id="CHEBI:64076"/>
        <dbReference type="ChEBI" id="CHEBI:456215"/>
        <dbReference type="ChEBI" id="CHEBI:456216"/>
        <dbReference type="EC" id="4.2.1.136"/>
    </reaction>
</comment>
<dbReference type="Gene3D" id="3.40.1190.20">
    <property type="match status" value="1"/>
</dbReference>
<keyword evidence="5 18" id="KW-0479">Metal-binding</keyword>
<keyword evidence="8 17" id="KW-0521">NADP</keyword>
<keyword evidence="10 17" id="KW-0520">NAD</keyword>
<feature type="binding site" evidence="17">
    <location>
        <position position="444"/>
    </location>
    <ligand>
        <name>AMP</name>
        <dbReference type="ChEBI" id="CHEBI:456215"/>
    </ligand>
</feature>
<keyword evidence="11 18" id="KW-0413">Isomerase</keyword>
<comment type="caution">
    <text evidence="18">Lacks conserved residue(s) required for the propagation of feature annotation.</text>
</comment>
<dbReference type="InterPro" id="IPR017953">
    <property type="entry name" value="Carbohydrate_kinase_pred_CS"/>
</dbReference>
<dbReference type="GO" id="GO:0052856">
    <property type="term" value="F:NAD(P)HX epimerase activity"/>
    <property type="evidence" value="ECO:0007669"/>
    <property type="project" value="UniProtKB-UniRule"/>
</dbReference>
<feature type="domain" description="YjeF N-terminal" evidence="21">
    <location>
        <begin position="9"/>
        <end position="213"/>
    </location>
</feature>
<feature type="binding site" evidence="17">
    <location>
        <position position="327"/>
    </location>
    <ligand>
        <name>(6S)-NADPHX</name>
        <dbReference type="ChEBI" id="CHEBI:64076"/>
    </ligand>
</feature>
<dbReference type="EC" id="5.1.99.6" evidence="19"/>
<comment type="function">
    <text evidence="17">Catalyzes the dehydration of the S-form of NAD(P)HX at the expense of ADP, which is converted to AMP. Together with NAD(P)HX epimerase, which catalyzes the epimerization of the S- and R-forms, the enzyme allows the repair of both epimers of NAD(P)HX, a damaged form of NAD(P)H that is a result of enzymatic or heat-dependent hydration.</text>
</comment>
<reference evidence="22" key="1">
    <citation type="submission" date="2011-11" db="EMBL/GenBank/DDBJ databases">
        <title>Construction and analysis of a metagenome of deep-sea sediment.</title>
        <authorList>
            <person name="Huo Y.-Y."/>
            <person name="Cheng H."/>
            <person name="Wu M."/>
        </authorList>
    </citation>
    <scope>NUCLEOTIDE SEQUENCE</scope>
</reference>
<dbReference type="GO" id="GO:0110051">
    <property type="term" value="P:metabolite repair"/>
    <property type="evidence" value="ECO:0007669"/>
    <property type="project" value="TreeGrafter"/>
</dbReference>
<feature type="binding site" evidence="18">
    <location>
        <begin position="57"/>
        <end position="61"/>
    </location>
    <ligand>
        <name>(6S)-NADPHX</name>
        <dbReference type="ChEBI" id="CHEBI:64076"/>
    </ligand>
</feature>
<organism evidence="22">
    <name type="scientific">uncultured bacterium W5-15b</name>
    <dbReference type="NCBI Taxonomy" id="1130997"/>
    <lineage>
        <taxon>Bacteria</taxon>
        <taxon>environmental samples</taxon>
    </lineage>
</organism>
<feature type="binding site" evidence="17">
    <location>
        <begin position="415"/>
        <end position="419"/>
    </location>
    <ligand>
        <name>AMP</name>
        <dbReference type="ChEBI" id="CHEBI:456215"/>
    </ligand>
</feature>
<dbReference type="GO" id="GO:0005524">
    <property type="term" value="F:ATP binding"/>
    <property type="evidence" value="ECO:0007669"/>
    <property type="project" value="UniProtKB-UniRule"/>
</dbReference>
<comment type="similarity">
    <text evidence="18">Belongs to the NnrE/AIBP family.</text>
</comment>
<evidence type="ECO:0000256" key="11">
    <source>
        <dbReference type="ARBA" id="ARBA00023235"/>
    </source>
</evidence>
<evidence type="ECO:0000256" key="1">
    <source>
        <dbReference type="ARBA" id="ARBA00000013"/>
    </source>
</evidence>
<evidence type="ECO:0000256" key="17">
    <source>
        <dbReference type="HAMAP-Rule" id="MF_01965"/>
    </source>
</evidence>
<dbReference type="Gene3D" id="3.40.50.10260">
    <property type="entry name" value="YjeF N-terminal domain"/>
    <property type="match status" value="1"/>
</dbReference>
<dbReference type="SUPFAM" id="SSF64153">
    <property type="entry name" value="YjeF N-terminal domain-like"/>
    <property type="match status" value="1"/>
</dbReference>
<dbReference type="PIRSF" id="PIRSF017184">
    <property type="entry name" value="Nnr"/>
    <property type="match status" value="1"/>
</dbReference>
<dbReference type="GO" id="GO:0046496">
    <property type="term" value="P:nicotinamide nucleotide metabolic process"/>
    <property type="evidence" value="ECO:0007669"/>
    <property type="project" value="UniProtKB-UniRule"/>
</dbReference>
<dbReference type="EMBL" id="JQ085822">
    <property type="protein sequence ID" value="AFD03332.1"/>
    <property type="molecule type" value="Genomic_DNA"/>
</dbReference>
<dbReference type="NCBIfam" id="TIGR00196">
    <property type="entry name" value="yjeF_cterm"/>
    <property type="match status" value="1"/>
</dbReference>
<comment type="cofactor">
    <cofactor evidence="17">
        <name>Mg(2+)</name>
        <dbReference type="ChEBI" id="CHEBI:18420"/>
    </cofactor>
</comment>